<dbReference type="Gene3D" id="1.10.1660.10">
    <property type="match status" value="1"/>
</dbReference>
<dbReference type="InterPro" id="IPR047057">
    <property type="entry name" value="MerR_fam"/>
</dbReference>
<name>A0A143PC86_9STAP</name>
<feature type="domain" description="HTH merR-type" evidence="5">
    <location>
        <begin position="3"/>
        <end position="72"/>
    </location>
</feature>
<dbReference type="AlphaFoldDB" id="A0A143PC86"/>
<evidence type="ECO:0000256" key="3">
    <source>
        <dbReference type="ARBA" id="ARBA00023125"/>
    </source>
</evidence>
<keyword evidence="1" id="KW-0678">Repressor</keyword>
<dbReference type="EMBL" id="CP068073">
    <property type="protein sequence ID" value="QQS82271.1"/>
    <property type="molecule type" value="Genomic_DNA"/>
</dbReference>
<dbReference type="OrthoDB" id="9811174at2"/>
<keyword evidence="3" id="KW-0238">DNA-binding</keyword>
<dbReference type="Proteomes" id="UP000293854">
    <property type="component" value="Unassembled WGS sequence"/>
</dbReference>
<dbReference type="GO" id="GO:0003700">
    <property type="term" value="F:DNA-binding transcription factor activity"/>
    <property type="evidence" value="ECO:0007669"/>
    <property type="project" value="InterPro"/>
</dbReference>
<keyword evidence="9" id="KW-1185">Reference proteome</keyword>
<dbReference type="InterPro" id="IPR009061">
    <property type="entry name" value="DNA-bd_dom_put_sf"/>
</dbReference>
<dbReference type="RefSeq" id="WP_047132071.1">
    <property type="nucleotide sequence ID" value="NZ_CP015114.1"/>
</dbReference>
<dbReference type="SUPFAM" id="SSF46955">
    <property type="entry name" value="Putative DNA-binding domain"/>
    <property type="match status" value="1"/>
</dbReference>
<keyword evidence="4" id="KW-0804">Transcription</keyword>
<dbReference type="InterPro" id="IPR000551">
    <property type="entry name" value="MerR-type_HTH_dom"/>
</dbReference>
<reference evidence="6 9" key="2">
    <citation type="submission" date="2021-01" db="EMBL/GenBank/DDBJ databases">
        <title>FDA dAtabase for Regulatory Grade micrObial Sequences (FDA-ARGOS): Supporting development and validation of Infectious Disease Dx tests.</title>
        <authorList>
            <person name="Sproer C."/>
            <person name="Gronow S."/>
            <person name="Severitt S."/>
            <person name="Schroder I."/>
            <person name="Tallon L."/>
            <person name="Sadzewicz L."/>
            <person name="Zhao X."/>
            <person name="Boylan J."/>
            <person name="Ott S."/>
            <person name="Bowen H."/>
            <person name="Vavikolanu K."/>
            <person name="Mehta A."/>
            <person name="Aluvathingal J."/>
            <person name="Nadendla S."/>
            <person name="Lowell S."/>
            <person name="Myers T."/>
            <person name="Yan Y."/>
            <person name="Sichtig H."/>
        </authorList>
    </citation>
    <scope>NUCLEOTIDE SEQUENCE [LARGE SCALE GENOMIC DNA]</scope>
    <source>
        <strain evidence="6 9">FDAARGOS_1148</strain>
    </source>
</reference>
<dbReference type="PROSITE" id="PS50937">
    <property type="entry name" value="HTH_MERR_2"/>
    <property type="match status" value="1"/>
</dbReference>
<keyword evidence="2" id="KW-0805">Transcription regulation</keyword>
<dbReference type="KEGG" id="scv:A4G25_08320"/>
<evidence type="ECO:0000313" key="8">
    <source>
        <dbReference type="Proteomes" id="UP000293854"/>
    </source>
</evidence>
<dbReference type="PANTHER" id="PTHR30204:SF69">
    <property type="entry name" value="MERR-FAMILY TRANSCRIPTIONAL REGULATOR"/>
    <property type="match status" value="1"/>
</dbReference>
<organism evidence="7 8">
    <name type="scientific">Staphylococcus condimenti</name>
    <dbReference type="NCBI Taxonomy" id="70255"/>
    <lineage>
        <taxon>Bacteria</taxon>
        <taxon>Bacillati</taxon>
        <taxon>Bacillota</taxon>
        <taxon>Bacilli</taxon>
        <taxon>Bacillales</taxon>
        <taxon>Staphylococcaceae</taxon>
        <taxon>Staphylococcus</taxon>
    </lineage>
</organism>
<sequence>MEKYTIQEVSDMKDISKSKLRYYEKHGLLMNIERNVHNQRVYSHKDIEMIGLIQCFSLLNMSLKQIKQNVDKLSEDETQISDILEAHLTVLKAEREIVDLRISAIEEKLSHTKKTT</sequence>
<evidence type="ECO:0000259" key="5">
    <source>
        <dbReference type="PROSITE" id="PS50937"/>
    </source>
</evidence>
<evidence type="ECO:0000256" key="2">
    <source>
        <dbReference type="ARBA" id="ARBA00023015"/>
    </source>
</evidence>
<accession>A0A143PC86</accession>
<dbReference type="GeneID" id="93725357"/>
<evidence type="ECO:0000256" key="4">
    <source>
        <dbReference type="ARBA" id="ARBA00023163"/>
    </source>
</evidence>
<evidence type="ECO:0000256" key="1">
    <source>
        <dbReference type="ARBA" id="ARBA00022491"/>
    </source>
</evidence>
<dbReference type="SMART" id="SM00422">
    <property type="entry name" value="HTH_MERR"/>
    <property type="match status" value="1"/>
</dbReference>
<evidence type="ECO:0000313" key="6">
    <source>
        <dbReference type="EMBL" id="QQS82271.1"/>
    </source>
</evidence>
<proteinExistence type="predicted"/>
<dbReference type="GO" id="GO:0003677">
    <property type="term" value="F:DNA binding"/>
    <property type="evidence" value="ECO:0007669"/>
    <property type="project" value="UniProtKB-KW"/>
</dbReference>
<reference evidence="7 8" key="1">
    <citation type="submission" date="2018-11" db="EMBL/GenBank/DDBJ databases">
        <title>Genomic profiling of Staphylococcus species from a Poultry farm system in KwaZulu-Natal, South Africa.</title>
        <authorList>
            <person name="Amoako D.G."/>
            <person name="Somboro A.M."/>
            <person name="Abia A.L.K."/>
            <person name="Bester L.A."/>
            <person name="Essack S.Y."/>
        </authorList>
    </citation>
    <scope>NUCLEOTIDE SEQUENCE [LARGE SCALE GENOMIC DNA]</scope>
    <source>
        <strain evidence="7 8">SA11</strain>
    </source>
</reference>
<dbReference type="Pfam" id="PF13411">
    <property type="entry name" value="MerR_1"/>
    <property type="match status" value="1"/>
</dbReference>
<dbReference type="PANTHER" id="PTHR30204">
    <property type="entry name" value="REDOX-CYCLING DRUG-SENSING TRANSCRIPTIONAL ACTIVATOR SOXR"/>
    <property type="match status" value="1"/>
</dbReference>
<gene>
    <name evidence="7" type="ORF">EIG99_09310</name>
    <name evidence="6" type="ORF">I6J05_10200</name>
</gene>
<evidence type="ECO:0000313" key="9">
    <source>
        <dbReference type="Proteomes" id="UP000595942"/>
    </source>
</evidence>
<evidence type="ECO:0000313" key="7">
    <source>
        <dbReference type="EMBL" id="RZI01251.1"/>
    </source>
</evidence>
<dbReference type="EMBL" id="RQTE01000179">
    <property type="protein sequence ID" value="RZI01251.1"/>
    <property type="molecule type" value="Genomic_DNA"/>
</dbReference>
<dbReference type="Proteomes" id="UP000595942">
    <property type="component" value="Chromosome"/>
</dbReference>
<protein>
    <submittedName>
        <fullName evidence="7">MerR family transcriptional regulator</fullName>
    </submittedName>
</protein>